<proteinExistence type="predicted"/>
<comment type="caution">
    <text evidence="3">The sequence shown here is derived from an EMBL/GenBank/DDBJ whole genome shotgun (WGS) entry which is preliminary data.</text>
</comment>
<sequence>MRKFFPVFFLAFFPLLIVSAESNAGFISGFWYSRLPFFAGETVRIYTAVQNQSGENISGTIRFFNNGEEIGESNFSAPEGGLIQKWIDWQATEGNHKFQVKLFDVKNQKGENLTPSDSVSKIDEKFADLDTDGDRLGDRDDDDDDDDGRSDVLEKKEGTNPLVFDTLAK</sequence>
<gene>
    <name evidence="3" type="ORF">COW82_03035</name>
</gene>
<evidence type="ECO:0008006" key="5">
    <source>
        <dbReference type="Google" id="ProtNLM"/>
    </source>
</evidence>
<feature type="chain" id="PRO_5013560655" description="CARDB domain-containing protein" evidence="2">
    <location>
        <begin position="25"/>
        <end position="169"/>
    </location>
</feature>
<feature type="non-terminal residue" evidence="3">
    <location>
        <position position="169"/>
    </location>
</feature>
<protein>
    <recommendedName>
        <fullName evidence="5">CARDB domain-containing protein</fullName>
    </recommendedName>
</protein>
<dbReference type="AlphaFoldDB" id="A0A2H0DVR5"/>
<evidence type="ECO:0000313" key="3">
    <source>
        <dbReference type="EMBL" id="PIP86246.1"/>
    </source>
</evidence>
<name>A0A2H0DVR5_9BACT</name>
<organism evidence="3 4">
    <name type="scientific">Candidatus Campbellbacteria bacterium CG22_combo_CG10-13_8_21_14_all_43_18</name>
    <dbReference type="NCBI Taxonomy" id="1974530"/>
    <lineage>
        <taxon>Bacteria</taxon>
        <taxon>Candidatus Campbelliibacteriota</taxon>
    </lineage>
</organism>
<keyword evidence="2" id="KW-0732">Signal</keyword>
<reference evidence="3 4" key="1">
    <citation type="submission" date="2017-09" db="EMBL/GenBank/DDBJ databases">
        <title>Depth-based differentiation of microbial function through sediment-hosted aquifers and enrichment of novel symbionts in the deep terrestrial subsurface.</title>
        <authorList>
            <person name="Probst A.J."/>
            <person name="Ladd B."/>
            <person name="Jarett J.K."/>
            <person name="Geller-Mcgrath D.E."/>
            <person name="Sieber C.M."/>
            <person name="Emerson J.B."/>
            <person name="Anantharaman K."/>
            <person name="Thomas B.C."/>
            <person name="Malmstrom R."/>
            <person name="Stieglmeier M."/>
            <person name="Klingl A."/>
            <person name="Woyke T."/>
            <person name="Ryan C.M."/>
            <person name="Banfield J.F."/>
        </authorList>
    </citation>
    <scope>NUCLEOTIDE SEQUENCE [LARGE SCALE GENOMIC DNA]</scope>
    <source>
        <strain evidence="3">CG22_combo_CG10-13_8_21_14_all_43_18</strain>
    </source>
</reference>
<evidence type="ECO:0000313" key="4">
    <source>
        <dbReference type="Proteomes" id="UP000231276"/>
    </source>
</evidence>
<dbReference type="Proteomes" id="UP000231276">
    <property type="component" value="Unassembled WGS sequence"/>
</dbReference>
<evidence type="ECO:0000256" key="2">
    <source>
        <dbReference type="SAM" id="SignalP"/>
    </source>
</evidence>
<accession>A0A2H0DVR5</accession>
<feature type="compositionally biased region" description="Acidic residues" evidence="1">
    <location>
        <begin position="139"/>
        <end position="148"/>
    </location>
</feature>
<feature type="signal peptide" evidence="2">
    <location>
        <begin position="1"/>
        <end position="24"/>
    </location>
</feature>
<feature type="compositionally biased region" description="Basic and acidic residues" evidence="1">
    <location>
        <begin position="129"/>
        <end position="138"/>
    </location>
</feature>
<dbReference type="EMBL" id="PCTS01000043">
    <property type="protein sequence ID" value="PIP86246.1"/>
    <property type="molecule type" value="Genomic_DNA"/>
</dbReference>
<feature type="region of interest" description="Disordered" evidence="1">
    <location>
        <begin position="129"/>
        <end position="157"/>
    </location>
</feature>
<evidence type="ECO:0000256" key="1">
    <source>
        <dbReference type="SAM" id="MobiDB-lite"/>
    </source>
</evidence>